<evidence type="ECO:0000313" key="2">
    <source>
        <dbReference type="Proteomes" id="UP001190700"/>
    </source>
</evidence>
<proteinExistence type="predicted"/>
<organism evidence="1 2">
    <name type="scientific">Cymbomonas tetramitiformis</name>
    <dbReference type="NCBI Taxonomy" id="36881"/>
    <lineage>
        <taxon>Eukaryota</taxon>
        <taxon>Viridiplantae</taxon>
        <taxon>Chlorophyta</taxon>
        <taxon>Pyramimonadophyceae</taxon>
        <taxon>Pyramimonadales</taxon>
        <taxon>Pyramimonadaceae</taxon>
        <taxon>Cymbomonas</taxon>
    </lineage>
</organism>
<dbReference type="Proteomes" id="UP001190700">
    <property type="component" value="Unassembled WGS sequence"/>
</dbReference>
<comment type="caution">
    <text evidence="1">The sequence shown here is derived from an EMBL/GenBank/DDBJ whole genome shotgun (WGS) entry which is preliminary data.</text>
</comment>
<dbReference type="EMBL" id="LGRX02009854">
    <property type="protein sequence ID" value="KAK3271317.1"/>
    <property type="molecule type" value="Genomic_DNA"/>
</dbReference>
<evidence type="ECO:0000313" key="1">
    <source>
        <dbReference type="EMBL" id="KAK3271317.1"/>
    </source>
</evidence>
<accession>A0AAE0G4H4</accession>
<protein>
    <submittedName>
        <fullName evidence="1">Uncharacterized protein</fullName>
    </submittedName>
</protein>
<dbReference type="AlphaFoldDB" id="A0AAE0G4H4"/>
<sequence length="81" mass="9176">MGKHETISQEGVRSASDTWAWAPRRQRVYAIPHSLLHHLFCELKLGERMNEESALAVMDLISVLTAEMDEHAVELQDTDAC</sequence>
<reference evidence="1 2" key="1">
    <citation type="journal article" date="2015" name="Genome Biol. Evol.">
        <title>Comparative Genomics of a Bacterivorous Green Alga Reveals Evolutionary Causalities and Consequences of Phago-Mixotrophic Mode of Nutrition.</title>
        <authorList>
            <person name="Burns J.A."/>
            <person name="Paasch A."/>
            <person name="Narechania A."/>
            <person name="Kim E."/>
        </authorList>
    </citation>
    <scope>NUCLEOTIDE SEQUENCE [LARGE SCALE GENOMIC DNA]</scope>
    <source>
        <strain evidence="1 2">PLY_AMNH</strain>
    </source>
</reference>
<keyword evidence="2" id="KW-1185">Reference proteome</keyword>
<gene>
    <name evidence="1" type="ORF">CYMTET_20326</name>
</gene>
<name>A0AAE0G4H4_9CHLO</name>